<dbReference type="Pfam" id="PF17957">
    <property type="entry name" value="Big_7"/>
    <property type="match status" value="4"/>
</dbReference>
<dbReference type="OrthoDB" id="353278at2"/>
<evidence type="ECO:0000313" key="3">
    <source>
        <dbReference type="EMBL" id="EIC01834.1"/>
    </source>
</evidence>
<evidence type="ECO:0000313" key="4">
    <source>
        <dbReference type="Proteomes" id="UP000003571"/>
    </source>
</evidence>
<name>H7EKS6_9SPIR</name>
<dbReference type="Gene3D" id="2.60.40.650">
    <property type="match status" value="1"/>
</dbReference>
<evidence type="ECO:0000256" key="1">
    <source>
        <dbReference type="SAM" id="MobiDB-lite"/>
    </source>
</evidence>
<protein>
    <submittedName>
        <fullName evidence="3">Uncharacterized protein</fullName>
    </submittedName>
</protein>
<proteinExistence type="predicted"/>
<dbReference type="Gene3D" id="2.60.40.10">
    <property type="entry name" value="Immunoglobulins"/>
    <property type="match status" value="1"/>
</dbReference>
<keyword evidence="2" id="KW-0732">Signal</keyword>
<dbReference type="PATRIC" id="fig|907348.3.peg.1507"/>
<dbReference type="RefSeq" id="WP_002704323.1">
    <property type="nucleotide sequence ID" value="NZ_AGRW01000046.1"/>
</dbReference>
<feature type="signal peptide" evidence="2">
    <location>
        <begin position="1"/>
        <end position="23"/>
    </location>
</feature>
<dbReference type="eggNOG" id="COG2911">
    <property type="taxonomic scope" value="Bacteria"/>
</dbReference>
<evidence type="ECO:0000256" key="2">
    <source>
        <dbReference type="SAM" id="SignalP"/>
    </source>
</evidence>
<organism evidence="3 4">
    <name type="scientific">Treponema saccharophilum DSM 2985</name>
    <dbReference type="NCBI Taxonomy" id="907348"/>
    <lineage>
        <taxon>Bacteria</taxon>
        <taxon>Pseudomonadati</taxon>
        <taxon>Spirochaetota</taxon>
        <taxon>Spirochaetia</taxon>
        <taxon>Spirochaetales</taxon>
        <taxon>Treponemataceae</taxon>
        <taxon>Treponema</taxon>
    </lineage>
</organism>
<accession>H7EKS6</accession>
<feature type="region of interest" description="Disordered" evidence="1">
    <location>
        <begin position="702"/>
        <end position="721"/>
    </location>
</feature>
<feature type="chain" id="PRO_5003609222" evidence="2">
    <location>
        <begin position="24"/>
        <end position="2052"/>
    </location>
</feature>
<dbReference type="InterPro" id="IPR013783">
    <property type="entry name" value="Ig-like_fold"/>
</dbReference>
<dbReference type="Proteomes" id="UP000003571">
    <property type="component" value="Unassembled WGS sequence"/>
</dbReference>
<dbReference type="STRING" id="907348.TresaDRAFT_1976"/>
<sequence length="2052" mass="224632">MRHIFRNTVLFFLGGLGISSAFAKRDITTRSVEQMDSWQEKFDINEKKPGKYNIVVTATDKGGNTGLAGPFNIYIDPESDLPVSGITNPSEQMRVPGNLNIVGTCVDDDGVDQVWLILDGDKENPVLADGKEFWSYYLDTTQLEEGPHTIEVYGTDINVGDEKKTGHSTKVTWNLDRRQPVTEVTNHTLGELVSGKVTLNGTVFDGNGIDSLAYSLDGGEEFIPTKLKYDKKLNVWTFEIPIDTRKFLDGPSVVWFKAFDKMGSSSVYSYLYFIDNTKPNVQIVSPEQGEVCNGIFGVAGFAKDVIGISKLSWRCGDDSGDFELVPGNPYWFKEIDTRGISSKSIEFFVTAVDTVGNTVTVSRAIPLDQNLDKPVVTIETPEAGAAVGSEAGSEYLSGLVLDDDGVASVTYRIDDGEERTVDSHGSFYVHLSDEFIPAGKHTVFVYATDIHGVKGNAASVEFVAKGNAPSFSTDVPYGKKIHPEDNPSFTAKIHADGGIASARWRISGGQNAESEGELNVPPEPNVKNDIDVTIPLADAPWGIVQVEIFATDKYGRTSRFSSVVDMIDLTRIHTDSPRVVFDDSRVIPSPDGSSFSIIKNDKNHPVHGFFLDSSSAGKIKSVALVPNTSLASAEFDAETGIITLKAGKGGLVSEPVVVRVTTERNKTFDSIPVVFEAEVDWDAPALSFDSDGKTFDIANPAAPAAESVSENPEAVSEPEPASAPAEIIVKGTVSSAQAIKKFGYRIYSAQSVLNGGFVVPNSQKDFSAMEFVDVEIDPLKTEKSVSFAIPYEKFCPGVSVVEIVADNGNRSFSPFFVNNVRHSPEIAANGKKAPAPAKPDVRWFESMDGGDIYHAVVYQGKDAIENMFGRHPRSEVVEAMHKFTASISYEGGKTPVESSFNVTGKSNAKVFIEKVGDFAFRNGMVVPMERGSAGIPVRVSIESDIPVKSVSFEISGDKVPGGAESAKGTAPVVLDESDGKKYVAEFVMADQPSRLTRISVTAETELDKTTYSGTVGIVREMPAARIRDDAKIFWIPDNAVFDEKNGRYVLTGSRAFEGFANLYAPVSVQVAGGVSGVSVVEESGEDGRSFAIAFEKDGVYKNVSVKAVDALGNEFTSPAITVLVDTEAPKLEIGSPVPQSWIRDSVKFSAKVSDDNEITLTEISTDEGDTWTSFKADGSESVISFANAPDGLRRIMVRATDVAGHVSIASVGVQKDTVPPEVRVIVPTPDDIVNGENLIAFIAKDSGFVMSSQFSLKKQTAPASGKKPAEFADISVPVDVAPMIATHVGTLDKPIDQAMVFSFTDEAGNTTKIGEWEFSVDEQSDLPVASIHLPEENAVLTRDFTISGIVTDDDGKSKIWWKIDDGEYKELPEYDNSFSIDIPLNTMTDNEHSVTVYAVDINGIKGDEVTRNFRISLEEPKGEVLTPPISDTVREWIKITGKATDENGISKVYVSLDNGNSYDEAIGNYSHEEKLCNWSYEFDTRVIQDGTHVVFIKIVDWYGIEGLYSSLINIDNTPPEINLEYPLDDSVSTGTLFFSGQTIDNIDLTDLFISVRSLEGKNVPAELSHKKLVPDRIITQILEIGALSDGFYNVELTGKDAADNITRVSRNFRLDRSAPIAKVDLLYPLNGEAVQSVFNVYGTAVVTEPRKIVSLKLLSDNAEIGETELSESGYYKFTVTKEQMEAGQHSIRVVAVLDDGTKIDSNEQYLIYSDVGPWITIDNFTYGDFAIDRPYIKGSAGYTISEEEIAAAKEKGLSKRVEKERKDALEAKRIDKIELSLDNGKTFQTISEKKNWKYRVENEDIAEGYHFLLVRARMKNGEVAVTRCIVQVDSTKPTIRLISPGMGGRYNQELEFSGLAHDDVSLKHLELALRKGDKAAYEIPGFIQGLYMDGQFWGATLYSFGAGLSFYDDNVKVQFQFGQFTQAQRDIFSMTAQRYGGNVMGLKILANVYNMPFRYYFGPDWDWLSLNVSVGANFSHFSESGSGSDQILSALLFQLEFPKVTRDKKAKMFRTFSFYTEGQLWFIPSDVSSADIATLVPQISFGLRAYVF</sequence>
<comment type="caution">
    <text evidence="3">The sequence shown here is derived from an EMBL/GenBank/DDBJ whole genome shotgun (WGS) entry which is preliminary data.</text>
</comment>
<keyword evidence="4" id="KW-1185">Reference proteome</keyword>
<gene>
    <name evidence="3" type="ORF">TresaDRAFT_1976</name>
</gene>
<reference evidence="3 4" key="1">
    <citation type="submission" date="2011-09" db="EMBL/GenBank/DDBJ databases">
        <title>The draft genome of Treponema saccharophilum DSM 2985.</title>
        <authorList>
            <consortium name="US DOE Joint Genome Institute (JGI-PGF)"/>
            <person name="Lucas S."/>
            <person name="Copeland A."/>
            <person name="Lapidus A."/>
            <person name="Glavina del Rio T."/>
            <person name="Dalin E."/>
            <person name="Tice H."/>
            <person name="Bruce D."/>
            <person name="Goodwin L."/>
            <person name="Pitluck S."/>
            <person name="Peters L."/>
            <person name="Kyrpides N."/>
            <person name="Mavromatis K."/>
            <person name="Ivanova N."/>
            <person name="Markowitz V."/>
            <person name="Cheng J.-F."/>
            <person name="Hugenholtz P."/>
            <person name="Woyke T."/>
            <person name="Wu D."/>
            <person name="Gronow S."/>
            <person name="Wellnitz S."/>
            <person name="Brambilla E."/>
            <person name="Klenk H.-P."/>
            <person name="Eisen J.A."/>
        </authorList>
    </citation>
    <scope>NUCLEOTIDE SEQUENCE [LARGE SCALE GENOMIC DNA]</scope>
    <source>
        <strain evidence="3 4">DSM 2985</strain>
    </source>
</reference>
<dbReference type="eggNOG" id="COG3291">
    <property type="taxonomic scope" value="Bacteria"/>
</dbReference>
<dbReference type="EMBL" id="AGRW01000046">
    <property type="protein sequence ID" value="EIC01834.1"/>
    <property type="molecule type" value="Genomic_DNA"/>
</dbReference>